<reference evidence="2 3" key="1">
    <citation type="submission" date="2023-10" db="EMBL/GenBank/DDBJ databases">
        <title>Complete genome sequence of a Sphingomonadaceae bacterium.</title>
        <authorList>
            <person name="Yan C."/>
        </authorList>
    </citation>
    <scope>NUCLEOTIDE SEQUENCE [LARGE SCALE GENOMIC DNA]</scope>
    <source>
        <strain evidence="2 3">SCSIO 66989</strain>
        <plasmid evidence="2 3">unnamed</plasmid>
    </source>
</reference>
<evidence type="ECO:0000313" key="2">
    <source>
        <dbReference type="EMBL" id="WOE76755.1"/>
    </source>
</evidence>
<accession>A0AA97I2T4</accession>
<feature type="transmembrane region" description="Helical" evidence="1">
    <location>
        <begin position="68"/>
        <end position="94"/>
    </location>
</feature>
<organism evidence="2 3">
    <name type="scientific">Alterisphingorhabdus coralli</name>
    <dbReference type="NCBI Taxonomy" id="3071408"/>
    <lineage>
        <taxon>Bacteria</taxon>
        <taxon>Pseudomonadati</taxon>
        <taxon>Pseudomonadota</taxon>
        <taxon>Alphaproteobacteria</taxon>
        <taxon>Sphingomonadales</taxon>
        <taxon>Sphingomonadaceae</taxon>
        <taxon>Alterisphingorhabdus (ex Yan et al. 2024)</taxon>
    </lineage>
</organism>
<dbReference type="Proteomes" id="UP001302429">
    <property type="component" value="Plasmid unnamed"/>
</dbReference>
<feature type="transmembrane region" description="Helical" evidence="1">
    <location>
        <begin position="38"/>
        <end position="56"/>
    </location>
</feature>
<keyword evidence="1" id="KW-0812">Transmembrane</keyword>
<name>A0AA97I2T4_9SPHN</name>
<evidence type="ECO:0000313" key="3">
    <source>
        <dbReference type="Proteomes" id="UP001302429"/>
    </source>
</evidence>
<dbReference type="EMBL" id="CP136595">
    <property type="protein sequence ID" value="WOE76755.1"/>
    <property type="molecule type" value="Genomic_DNA"/>
</dbReference>
<gene>
    <name evidence="2" type="ORF">RB602_15325</name>
</gene>
<feature type="transmembrane region" description="Helical" evidence="1">
    <location>
        <begin position="14"/>
        <end position="31"/>
    </location>
</feature>
<evidence type="ECO:0000256" key="1">
    <source>
        <dbReference type="SAM" id="Phobius"/>
    </source>
</evidence>
<proteinExistence type="predicted"/>
<keyword evidence="3" id="KW-1185">Reference proteome</keyword>
<dbReference type="AlphaFoldDB" id="A0AA97I2T4"/>
<keyword evidence="2" id="KW-0614">Plasmid</keyword>
<dbReference type="RefSeq" id="WP_317084719.1">
    <property type="nucleotide sequence ID" value="NZ_CP136595.1"/>
</dbReference>
<protein>
    <submittedName>
        <fullName evidence="2">Uncharacterized protein</fullName>
    </submittedName>
</protein>
<keyword evidence="1" id="KW-1133">Transmembrane helix</keyword>
<sequence length="108" mass="11548">MEPPFHSLATTLDVHWALIAFAAWAAFAIVYRYIGAIVSLILALAFGADYLVGVALGPDTFSGNTLIFRMAIVPLALFIVAKAPHILFGSLMLFGDGVRAHDRDGDGD</sequence>
<geneLocation type="plasmid" evidence="2 3">
    <name>unnamed</name>
</geneLocation>
<dbReference type="KEGG" id="acoa:RB602_15325"/>
<keyword evidence="1" id="KW-0472">Membrane</keyword>